<evidence type="ECO:0000313" key="1">
    <source>
        <dbReference type="EMBL" id="KAJ8004962.1"/>
    </source>
</evidence>
<keyword evidence="2" id="KW-1185">Reference proteome</keyword>
<protein>
    <submittedName>
        <fullName evidence="1">Uncharacterized protein</fullName>
    </submittedName>
</protein>
<evidence type="ECO:0000313" key="2">
    <source>
        <dbReference type="Proteomes" id="UP001157502"/>
    </source>
</evidence>
<dbReference type="Proteomes" id="UP001157502">
    <property type="component" value="Chromosome 11"/>
</dbReference>
<comment type="caution">
    <text evidence="1">The sequence shown here is derived from an EMBL/GenBank/DDBJ whole genome shotgun (WGS) entry which is preliminary data.</text>
</comment>
<dbReference type="EMBL" id="CM055738">
    <property type="protein sequence ID" value="KAJ8004962.1"/>
    <property type="molecule type" value="Genomic_DNA"/>
</dbReference>
<proteinExistence type="predicted"/>
<sequence length="174" mass="19235">MTNHLIALCQTRGVAACQIPRLSESVAGLLGLKCVLALGFRRGNEDTVFFDTVEAIVPRVPALQVAWMPRPADVTVKTDEGKLGEDTGEKGQVGEDTSEKGQVGEENVPCDRWQGEERADGQMEAETEEPRGKKRKIEDIPNVTESPSWIFQPLKVKKITPKPNKTQKPKTKKK</sequence>
<organism evidence="1 2">
    <name type="scientific">Dallia pectoralis</name>
    <name type="common">Alaska blackfish</name>
    <dbReference type="NCBI Taxonomy" id="75939"/>
    <lineage>
        <taxon>Eukaryota</taxon>
        <taxon>Metazoa</taxon>
        <taxon>Chordata</taxon>
        <taxon>Craniata</taxon>
        <taxon>Vertebrata</taxon>
        <taxon>Euteleostomi</taxon>
        <taxon>Actinopterygii</taxon>
        <taxon>Neopterygii</taxon>
        <taxon>Teleostei</taxon>
        <taxon>Protacanthopterygii</taxon>
        <taxon>Esociformes</taxon>
        <taxon>Umbridae</taxon>
        <taxon>Dallia</taxon>
    </lineage>
</organism>
<gene>
    <name evidence="1" type="ORF">DPEC_G00141720</name>
</gene>
<accession>A0ACC2GN27</accession>
<reference evidence="1" key="1">
    <citation type="submission" date="2021-05" db="EMBL/GenBank/DDBJ databases">
        <authorList>
            <person name="Pan Q."/>
            <person name="Jouanno E."/>
            <person name="Zahm M."/>
            <person name="Klopp C."/>
            <person name="Cabau C."/>
            <person name="Louis A."/>
            <person name="Berthelot C."/>
            <person name="Parey E."/>
            <person name="Roest Crollius H."/>
            <person name="Montfort J."/>
            <person name="Robinson-Rechavi M."/>
            <person name="Bouchez O."/>
            <person name="Lampietro C."/>
            <person name="Lopez Roques C."/>
            <person name="Donnadieu C."/>
            <person name="Postlethwait J."/>
            <person name="Bobe J."/>
            <person name="Dillon D."/>
            <person name="Chandos A."/>
            <person name="von Hippel F."/>
            <person name="Guiguen Y."/>
        </authorList>
    </citation>
    <scope>NUCLEOTIDE SEQUENCE</scope>
    <source>
        <strain evidence="1">YG-Jan2019</strain>
    </source>
</reference>
<name>A0ACC2GN27_DALPE</name>